<dbReference type="InterPro" id="IPR047773">
    <property type="entry name" value="YHYH_dom_bact"/>
</dbReference>
<feature type="chain" id="PRO_5009302734" description="YHYH domain-containing protein" evidence="1">
    <location>
        <begin position="25"/>
        <end position="46"/>
    </location>
</feature>
<keyword evidence="1" id="KW-0732">Signal</keyword>
<sequence length="46" mass="4840">MTKAIVASLLAALLSMVVFHFAVAHGGGTDANGCHHDHKRGGYHCH</sequence>
<reference evidence="2 3" key="1">
    <citation type="submission" date="2016-10" db="EMBL/GenBank/DDBJ databases">
        <authorList>
            <person name="Varghese N."/>
            <person name="Submissions S."/>
        </authorList>
    </citation>
    <scope>NUCLEOTIDE SEQUENCE [LARGE SCALE GENOMIC DNA]</scope>
    <source>
        <strain evidence="2 3">DSM 21822</strain>
    </source>
</reference>
<evidence type="ECO:0000313" key="2">
    <source>
        <dbReference type="EMBL" id="SFL13465.1"/>
    </source>
</evidence>
<accession>A0A1I4F643</accession>
<proteinExistence type="predicted"/>
<evidence type="ECO:0000313" key="3">
    <source>
        <dbReference type="Proteomes" id="UP000323300"/>
    </source>
</evidence>
<name>A0A1I4F643_9HYPH</name>
<dbReference type="EMBL" id="FOSL01000038">
    <property type="protein sequence ID" value="SFL13465.1"/>
    <property type="molecule type" value="Genomic_DNA"/>
</dbReference>
<organism evidence="2 3">
    <name type="scientific">Neomesorhizobium albiziae</name>
    <dbReference type="NCBI Taxonomy" id="335020"/>
    <lineage>
        <taxon>Bacteria</taxon>
        <taxon>Pseudomonadati</taxon>
        <taxon>Pseudomonadota</taxon>
        <taxon>Alphaproteobacteria</taxon>
        <taxon>Hyphomicrobiales</taxon>
        <taxon>Phyllobacteriaceae</taxon>
        <taxon>Neomesorhizobium</taxon>
    </lineage>
</organism>
<dbReference type="AlphaFoldDB" id="A0A1I4F643"/>
<dbReference type="Proteomes" id="UP000323300">
    <property type="component" value="Unassembled WGS sequence"/>
</dbReference>
<dbReference type="NCBIfam" id="NF033223">
    <property type="entry name" value="YHYH_alt"/>
    <property type="match status" value="1"/>
</dbReference>
<gene>
    <name evidence="2" type="ORF">SAMN04488498_13814</name>
</gene>
<evidence type="ECO:0008006" key="4">
    <source>
        <dbReference type="Google" id="ProtNLM"/>
    </source>
</evidence>
<keyword evidence="3" id="KW-1185">Reference proteome</keyword>
<protein>
    <recommendedName>
        <fullName evidence="4">YHYH domain-containing protein</fullName>
    </recommendedName>
</protein>
<dbReference type="RefSeq" id="WP_149764023.1">
    <property type="nucleotide sequence ID" value="NZ_BSPE01000004.1"/>
</dbReference>
<feature type="signal peptide" evidence="1">
    <location>
        <begin position="1"/>
        <end position="24"/>
    </location>
</feature>
<dbReference type="OrthoDB" id="5366081at2"/>
<evidence type="ECO:0000256" key="1">
    <source>
        <dbReference type="SAM" id="SignalP"/>
    </source>
</evidence>